<dbReference type="PANTHER" id="PTHR13347:SF1">
    <property type="entry name" value="HEAT REPEAT-CONTAINING PROTEIN 3"/>
    <property type="match status" value="1"/>
</dbReference>
<feature type="domain" description="SYO1-like TPR repeats" evidence="3">
    <location>
        <begin position="415"/>
        <end position="656"/>
    </location>
</feature>
<organism evidence="4 5">
    <name type="scientific">Stachybotrys chlorohalonatus (strain IBT 40285)</name>
    <dbReference type="NCBI Taxonomy" id="1283841"/>
    <lineage>
        <taxon>Eukaryota</taxon>
        <taxon>Fungi</taxon>
        <taxon>Dikarya</taxon>
        <taxon>Ascomycota</taxon>
        <taxon>Pezizomycotina</taxon>
        <taxon>Sordariomycetes</taxon>
        <taxon>Hypocreomycetidae</taxon>
        <taxon>Hypocreales</taxon>
        <taxon>Stachybotryaceae</taxon>
        <taxon>Stachybotrys</taxon>
    </lineage>
</organism>
<gene>
    <name evidence="4" type="ORF">S40285_00275</name>
</gene>
<name>A0A084QHK0_STAC4</name>
<dbReference type="Proteomes" id="UP000028524">
    <property type="component" value="Unassembled WGS sequence"/>
</dbReference>
<dbReference type="STRING" id="1283841.A0A084QHK0"/>
<feature type="compositionally biased region" description="Basic residues" evidence="2">
    <location>
        <begin position="1"/>
        <end position="12"/>
    </location>
</feature>
<dbReference type="OMA" id="ADMDMVT"/>
<dbReference type="InterPro" id="IPR016024">
    <property type="entry name" value="ARM-type_fold"/>
</dbReference>
<dbReference type="SUPFAM" id="SSF48371">
    <property type="entry name" value="ARM repeat"/>
    <property type="match status" value="1"/>
</dbReference>
<feature type="compositionally biased region" description="Acidic residues" evidence="2">
    <location>
        <begin position="338"/>
        <end position="375"/>
    </location>
</feature>
<evidence type="ECO:0000256" key="2">
    <source>
        <dbReference type="SAM" id="MobiDB-lite"/>
    </source>
</evidence>
<reference evidence="4 5" key="1">
    <citation type="journal article" date="2014" name="BMC Genomics">
        <title>Comparative genome sequencing reveals chemotype-specific gene clusters in the toxigenic black mold Stachybotrys.</title>
        <authorList>
            <person name="Semeiks J."/>
            <person name="Borek D."/>
            <person name="Otwinowski Z."/>
            <person name="Grishin N.V."/>
        </authorList>
    </citation>
    <scope>NUCLEOTIDE SEQUENCE [LARGE SCALE GENOMIC DNA]</scope>
    <source>
        <strain evidence="4 5">IBT 40285</strain>
    </source>
</reference>
<feature type="region of interest" description="Disordered" evidence="2">
    <location>
        <begin position="326"/>
        <end position="375"/>
    </location>
</feature>
<keyword evidence="5" id="KW-1185">Reference proteome</keyword>
<dbReference type="InterPro" id="IPR011989">
    <property type="entry name" value="ARM-like"/>
</dbReference>
<dbReference type="PANTHER" id="PTHR13347">
    <property type="entry name" value="HEAT REPEAT-CONTAINING PROTEIN 3"/>
    <property type="match status" value="1"/>
</dbReference>
<accession>A0A084QHK0</accession>
<dbReference type="Pfam" id="PF25567">
    <property type="entry name" value="TPR_SYO1"/>
    <property type="match status" value="1"/>
</dbReference>
<dbReference type="Gene3D" id="1.25.10.10">
    <property type="entry name" value="Leucine-rich Repeat Variant"/>
    <property type="match status" value="2"/>
</dbReference>
<proteinExistence type="inferred from homology"/>
<evidence type="ECO:0000259" key="3">
    <source>
        <dbReference type="Pfam" id="PF25567"/>
    </source>
</evidence>
<sequence>MGKSRRNRGHGAHRQDPIVKPVKPPTDPELAALREAKILPVIKDLQSSDPKSRSTAASAISNIIQDTKCRKLLLREQVVHTILRQTLTDAALESRAAGWGILQLLVQEEEADFCLHLYRLDIVTAIEYAAKAVSEKLVPQGTSFSSIPKTEQAFATSIASSLISILTALADSQDAVLSITGSVAITRFLFIVIDGQNSTPDVTALRSDAIACLVALCEDNVALAESVLGGGDDSPLKTLMSLKDEANGDGVLACAALHGLFASLNGSEHAVDADDSILVPTLAKAIATVTPEQAVANGHGWSSPFEYQTLALEVLASIGTTLNAAMGESTPKEKEEWGGIEDDEDMGDVEDLASSDEGEEDKGDDAAEDDMDEDAMDADMDVVTGDAEDDGDHNIDDLPTLKALLQAALPELLRIARLQPNNDNLLQLQSHALSALNNIAWSLSLVDFSDDHNLGIQRAWTPIARSVWTSVISPVLASDTADLNLAAQVTGLAWAVARSLRGGTPLASDDEHRKFIALYQATKGAEGARDQDDPFQGLGVKCIGVLGQLALHPAPAPRNREIGAFLITLVAGLPETPAADAVEAFNQIFDVYADEEYPYDREVFWKDNFLKHLEHATPKVRALTKSIDKKSQAELRNRADEVLLNLGPFITYKQKHKP</sequence>
<dbReference type="InParanoid" id="A0A084QHK0"/>
<dbReference type="EMBL" id="KL660737">
    <property type="protein sequence ID" value="KFA63435.1"/>
    <property type="molecule type" value="Genomic_DNA"/>
</dbReference>
<evidence type="ECO:0000256" key="1">
    <source>
        <dbReference type="ARBA" id="ARBA00049983"/>
    </source>
</evidence>
<dbReference type="OrthoDB" id="288703at2759"/>
<dbReference type="CDD" id="cd13394">
    <property type="entry name" value="Syo1_like"/>
    <property type="match status" value="1"/>
</dbReference>
<evidence type="ECO:0000313" key="5">
    <source>
        <dbReference type="Proteomes" id="UP000028524"/>
    </source>
</evidence>
<protein>
    <recommendedName>
        <fullName evidence="3">SYO1-like TPR repeats domain-containing protein</fullName>
    </recommendedName>
</protein>
<dbReference type="HOGENOM" id="CLU_028608_0_0_1"/>
<dbReference type="InterPro" id="IPR052616">
    <property type="entry name" value="SYO1-like"/>
</dbReference>
<dbReference type="GO" id="GO:0042273">
    <property type="term" value="P:ribosomal large subunit biogenesis"/>
    <property type="evidence" value="ECO:0007669"/>
    <property type="project" value="TreeGrafter"/>
</dbReference>
<comment type="similarity">
    <text evidence="1">Belongs to the nuclear import and ribosome assembly adapter family.</text>
</comment>
<dbReference type="GO" id="GO:0006606">
    <property type="term" value="P:protein import into nucleus"/>
    <property type="evidence" value="ECO:0007669"/>
    <property type="project" value="TreeGrafter"/>
</dbReference>
<dbReference type="GO" id="GO:0051082">
    <property type="term" value="F:unfolded protein binding"/>
    <property type="evidence" value="ECO:0007669"/>
    <property type="project" value="TreeGrafter"/>
</dbReference>
<evidence type="ECO:0000313" key="4">
    <source>
        <dbReference type="EMBL" id="KFA63435.1"/>
    </source>
</evidence>
<dbReference type="FunCoup" id="A0A084QHK0">
    <property type="interactions" value="228"/>
</dbReference>
<dbReference type="AlphaFoldDB" id="A0A084QHK0"/>
<dbReference type="InterPro" id="IPR057990">
    <property type="entry name" value="TPR_SYO1"/>
</dbReference>
<feature type="region of interest" description="Disordered" evidence="2">
    <location>
        <begin position="1"/>
        <end position="26"/>
    </location>
</feature>